<dbReference type="PANTHER" id="PTHR37810">
    <property type="entry name" value="IMMUNITY PROTEIN SDPI"/>
    <property type="match status" value="1"/>
</dbReference>
<reference evidence="4" key="1">
    <citation type="submission" date="2015-02" db="EMBL/GenBank/DDBJ databases">
        <title>Genome Assembly of Bacillaceae bacterium MTCC 8252.</title>
        <authorList>
            <person name="Verma A."/>
            <person name="Khatri I."/>
            <person name="Mual P."/>
            <person name="Subramanian S."/>
            <person name="Krishnamurthi S."/>
        </authorList>
    </citation>
    <scope>NUCLEOTIDE SEQUENCE [LARGE SCALE GENOMIC DNA]</scope>
    <source>
        <strain evidence="4">MTCC 8252</strain>
    </source>
</reference>
<dbReference type="Proteomes" id="UP000031563">
    <property type="component" value="Unassembled WGS sequence"/>
</dbReference>
<evidence type="ECO:0000259" key="3">
    <source>
        <dbReference type="Pfam" id="PF19124"/>
    </source>
</evidence>
<dbReference type="Pfam" id="PF19124">
    <property type="entry name" value="DUF5808"/>
    <property type="match status" value="1"/>
</dbReference>
<feature type="transmembrane region" description="Helical" evidence="1">
    <location>
        <begin position="343"/>
        <end position="366"/>
    </location>
</feature>
<feature type="transmembrane region" description="Helical" evidence="1">
    <location>
        <begin position="236"/>
        <end position="260"/>
    </location>
</feature>
<name>A0A0F5IC56_BACTR</name>
<dbReference type="PIRSF" id="PIRSF032908">
    <property type="entry name" value="UCP032908"/>
    <property type="match status" value="1"/>
</dbReference>
<organism evidence="4 5">
    <name type="scientific">Bacillus thermotolerans</name>
    <name type="common">Quasibacillus thermotolerans</name>
    <dbReference type="NCBI Taxonomy" id="1221996"/>
    <lineage>
        <taxon>Bacteria</taxon>
        <taxon>Bacillati</taxon>
        <taxon>Bacillota</taxon>
        <taxon>Bacilli</taxon>
        <taxon>Bacillales</taxon>
        <taxon>Bacillaceae</taxon>
        <taxon>Bacillus</taxon>
    </lineage>
</organism>
<dbReference type="EMBL" id="JWIR02000008">
    <property type="protein sequence ID" value="KKB42757.1"/>
    <property type="molecule type" value="Genomic_DNA"/>
</dbReference>
<dbReference type="GO" id="GO:0009636">
    <property type="term" value="P:response to toxic substance"/>
    <property type="evidence" value="ECO:0007669"/>
    <property type="project" value="TreeGrafter"/>
</dbReference>
<dbReference type="PANTHER" id="PTHR37810:SF9">
    <property type="entry name" value="MEMBRANE PROTEIN"/>
    <property type="match status" value="1"/>
</dbReference>
<accession>A0A0F5I1X7</accession>
<feature type="transmembrane region" description="Helical" evidence="1">
    <location>
        <begin position="266"/>
        <end position="287"/>
    </location>
</feature>
<evidence type="ECO:0000256" key="1">
    <source>
        <dbReference type="SAM" id="Phobius"/>
    </source>
</evidence>
<feature type="domain" description="DUF5808" evidence="3">
    <location>
        <begin position="324"/>
        <end position="349"/>
    </location>
</feature>
<keyword evidence="1" id="KW-1133">Transmembrane helix</keyword>
<comment type="caution">
    <text evidence="4">The sequence shown here is derived from an EMBL/GenBank/DDBJ whole genome shotgun (WGS) entry which is preliminary data.</text>
</comment>
<dbReference type="InterPro" id="IPR014574">
    <property type="entry name" value="UCP032908"/>
</dbReference>
<dbReference type="Pfam" id="PF07853">
    <property type="entry name" value="DUF1648"/>
    <property type="match status" value="1"/>
</dbReference>
<sequence>MSMEAVLLGFIMIPIFIPLIFIPSWTRKTESFGVSIPEQEYGKPALKSMRRKYAWFMGALSVVTLFSFIAGASFYVKSAEGVSFIFAGLLAAYLVVSFLIYLFFHGQMKRMKQAAGWSAQKKEVVIVSTEFRQEKLTYSNLWFAIPFAVTIAILLLLLGTYNQLPERLPMQYDFSGEVTRYAEKSYRTVLLMPIMQVYLTLLFLFINTIIARAKQQVSASNPEQSMKQNIVFRRRWSAFTILSGIAVVLLLSLPSLSFIYPMNTRLFLFVPLAVTFIIVGGAIVLSITTGQGGSRIKAGEGKNGDVINRDEDQYWKLGQFYFNKNDPAIFIEKRFGIGWTNNWAHPLSWVFIVVVVGLAIGLPILLGG</sequence>
<evidence type="ECO:0000313" key="5">
    <source>
        <dbReference type="Proteomes" id="UP000031563"/>
    </source>
</evidence>
<feature type="transmembrane region" description="Helical" evidence="1">
    <location>
        <begin position="53"/>
        <end position="76"/>
    </location>
</feature>
<dbReference type="STRING" id="1221996.QY95_03778"/>
<evidence type="ECO:0000259" key="2">
    <source>
        <dbReference type="Pfam" id="PF07853"/>
    </source>
</evidence>
<keyword evidence="1" id="KW-0472">Membrane</keyword>
<feature type="domain" description="DUF1648" evidence="2">
    <location>
        <begin position="150"/>
        <end position="196"/>
    </location>
</feature>
<proteinExistence type="predicted"/>
<evidence type="ECO:0008006" key="6">
    <source>
        <dbReference type="Google" id="ProtNLM"/>
    </source>
</evidence>
<protein>
    <recommendedName>
        <fullName evidence="6">DUF1648 domain-containing protein</fullName>
    </recommendedName>
</protein>
<evidence type="ECO:0000313" key="4">
    <source>
        <dbReference type="EMBL" id="KKB42757.1"/>
    </source>
</evidence>
<feature type="transmembrane region" description="Helical" evidence="1">
    <location>
        <begin position="141"/>
        <end position="161"/>
    </location>
</feature>
<feature type="transmembrane region" description="Helical" evidence="1">
    <location>
        <begin position="82"/>
        <end position="104"/>
    </location>
</feature>
<feature type="transmembrane region" description="Helical" evidence="1">
    <location>
        <begin position="190"/>
        <end position="210"/>
    </location>
</feature>
<dbReference type="InterPro" id="IPR012867">
    <property type="entry name" value="DUF1648"/>
</dbReference>
<accession>A0A0F5IC56</accession>
<keyword evidence="5" id="KW-1185">Reference proteome</keyword>
<gene>
    <name evidence="4" type="ORF">QY95_03778</name>
</gene>
<keyword evidence="1" id="KW-0812">Transmembrane</keyword>
<feature type="transmembrane region" description="Helical" evidence="1">
    <location>
        <begin position="6"/>
        <end position="25"/>
    </location>
</feature>
<dbReference type="RefSeq" id="WP_229731569.1">
    <property type="nucleotide sequence ID" value="NZ_JWIQ02000035.1"/>
</dbReference>
<dbReference type="AlphaFoldDB" id="A0A0F5IC56"/>
<dbReference type="InterPro" id="IPR043831">
    <property type="entry name" value="DUF5808"/>
</dbReference>